<reference evidence="4" key="1">
    <citation type="journal article" date="2019" name="Int. J. Syst. Evol. Microbiol.">
        <title>The Global Catalogue of Microorganisms (GCM) 10K type strain sequencing project: providing services to taxonomists for standard genome sequencing and annotation.</title>
        <authorList>
            <consortium name="The Broad Institute Genomics Platform"/>
            <consortium name="The Broad Institute Genome Sequencing Center for Infectious Disease"/>
            <person name="Wu L."/>
            <person name="Ma J."/>
        </authorList>
    </citation>
    <scope>NUCLEOTIDE SEQUENCE [LARGE SCALE GENOMIC DNA]</scope>
    <source>
        <strain evidence="4">TBRC 1826</strain>
    </source>
</reference>
<dbReference type="GO" id="GO:0004386">
    <property type="term" value="F:helicase activity"/>
    <property type="evidence" value="ECO:0007669"/>
    <property type="project" value="UniProtKB-KW"/>
</dbReference>
<proteinExistence type="predicted"/>
<dbReference type="InterPro" id="IPR013670">
    <property type="entry name" value="EcoEI_R_C_dom"/>
</dbReference>
<keyword evidence="4" id="KW-1185">Reference proteome</keyword>
<keyword evidence="3" id="KW-0067">ATP-binding</keyword>
<protein>
    <submittedName>
        <fullName evidence="3">DEAD/DEAH box helicase family protein</fullName>
    </submittedName>
</protein>
<dbReference type="PROSITE" id="PS51192">
    <property type="entry name" value="HELICASE_ATP_BIND_1"/>
    <property type="match status" value="1"/>
</dbReference>
<dbReference type="Gene3D" id="3.40.50.300">
    <property type="entry name" value="P-loop containing nucleotide triphosphate hydrolases"/>
    <property type="match status" value="2"/>
</dbReference>
<dbReference type="RefSeq" id="WP_378530107.1">
    <property type="nucleotide sequence ID" value="NZ_JBHSBH010000004.1"/>
</dbReference>
<evidence type="ECO:0000256" key="1">
    <source>
        <dbReference type="SAM" id="Coils"/>
    </source>
</evidence>
<dbReference type="SUPFAM" id="SSF52540">
    <property type="entry name" value="P-loop containing nucleoside triphosphate hydrolases"/>
    <property type="match status" value="2"/>
</dbReference>
<dbReference type="PANTHER" id="PTHR47396">
    <property type="entry name" value="TYPE I RESTRICTION ENZYME ECOKI R PROTEIN"/>
    <property type="match status" value="1"/>
</dbReference>
<keyword evidence="1" id="KW-0175">Coiled coil</keyword>
<comment type="caution">
    <text evidence="3">The sequence shown here is derived from an EMBL/GenBank/DDBJ whole genome shotgun (WGS) entry which is preliminary data.</text>
</comment>
<name>A0ABV8FIH6_9ACTN</name>
<evidence type="ECO:0000313" key="3">
    <source>
        <dbReference type="EMBL" id="MFC3995198.1"/>
    </source>
</evidence>
<dbReference type="InterPro" id="IPR007409">
    <property type="entry name" value="Restrct_endonuc_type1_HsdR_N"/>
</dbReference>
<keyword evidence="3" id="KW-0378">Hydrolase</keyword>
<dbReference type="Pfam" id="PF04851">
    <property type="entry name" value="ResIII"/>
    <property type="match status" value="1"/>
</dbReference>
<keyword evidence="3" id="KW-0347">Helicase</keyword>
<organism evidence="3 4">
    <name type="scientific">Nocardiopsis sediminis</name>
    <dbReference type="NCBI Taxonomy" id="1778267"/>
    <lineage>
        <taxon>Bacteria</taxon>
        <taxon>Bacillati</taxon>
        <taxon>Actinomycetota</taxon>
        <taxon>Actinomycetes</taxon>
        <taxon>Streptosporangiales</taxon>
        <taxon>Nocardiopsidaceae</taxon>
        <taxon>Nocardiopsis</taxon>
    </lineage>
</organism>
<keyword evidence="3" id="KW-0547">Nucleotide-binding</keyword>
<dbReference type="InterPro" id="IPR006935">
    <property type="entry name" value="Helicase/UvrB_N"/>
</dbReference>
<gene>
    <name evidence="3" type="ORF">ACFOVU_04695</name>
</gene>
<dbReference type="Gene3D" id="3.90.1570.30">
    <property type="match status" value="1"/>
</dbReference>
<dbReference type="CDD" id="cd18032">
    <property type="entry name" value="DEXHc_RE_I_III_res"/>
    <property type="match status" value="1"/>
</dbReference>
<feature type="coiled-coil region" evidence="1">
    <location>
        <begin position="161"/>
        <end position="223"/>
    </location>
</feature>
<dbReference type="Pfam" id="PF08463">
    <property type="entry name" value="EcoEI_R_C"/>
    <property type="match status" value="1"/>
</dbReference>
<evidence type="ECO:0000259" key="2">
    <source>
        <dbReference type="PROSITE" id="PS51192"/>
    </source>
</evidence>
<sequence>MSSLPPDDERRIAQIAERTPNFGFLLAHDHELVLLGAQAESYVYTDPNAAMYKARLFGELLARLLVRLTSCRVDGTKQVDRINALRRTGVLVPQVKTWFEDVRGLGNKAVHEHYRGVRAALSAVESCFQLADWLHRSITRDTAHRVFLAPQPGTTEPEPATNAEKHELSQLRATLAEYEQRLARARERYDGDADRLERERLARMQAERELDQARRDSEALREFVTAQADELELLRAGLTHPGFAKASPAQRDAFIERAQRAARPPMNEAQVRAEIDHLLERAGWRVQDFNMMNLTAAQGVAVREVSTAVGRADYLLYVDQRLVGVIEAKREGADLTAAQDQAARYASGLTNSQMFSAWRATLPFQYVCDGNETRFLNELDPDARSRRLFAIHQPATLAQWITEAEEDRQAPTLRARLRRLPRTFLDNTPLRPAQERAIQGLEASLAKDDPRALIQMATGAGKTYTVVAESYRLIKHARAKRVLFLVDRNNLGKQARSEFSNYRPPDDGRKFTELYGVDRLTGAQMFDSSKVVISTIQRLWLALTGREIPDPETDDSALDGYDLIEGPAEVAYNPDLPPEAFDFIVVDECHRSIYGKWRAVLEYFDAHVIGLTATPVAQTFGFFHQNLVSEYTYEQAVADGVNVDFDVFRIRTELGERGGSIPAETVVPVKDRKTRRQRYRELEDNYDYKPTDLGKSVIAEDQIRTVLTTFRDNLFTHVFPPEGEGTRGKPRTEVPKTLIFARDDNHAEDIVRIARLVFGRGDDFCVKITHSARNPDQLIQAFRNSPELRIAVTVDMIATGTDVRPLECVFFMRDVKSWAYFEQMKGRGARTVDPTEFQAVTPDALAKTRFVIVDAVGVTDSPRVDAKPLVRATEKQISLKRLMDKAAAMSLTEDETATLAGRLARLNTQLGDSERAQIEQVAGQPLREIVSGLVRAVDPDEQEKAHRLHGEEGPRQQLQEAWKPLAANPELRTLLMDIRRAHDIVYDEGSRDQVIEATGISSEELAARRVGSFREWMETNQDKIAPFELAFREGGEPREVYRNLKALAETIARPQYNWTPEVLYNAYVQMGKAVSRPGTTRGVVDLIGILRYELGLDAEVKPYRSLVEERFAAWMVRQEQAGAGFTEDQGWWLHRIVDVISTSIAFEPQHLDEPPFLERGGVDGFVMTFGDDRAEALLDELGRELGA</sequence>
<dbReference type="PANTHER" id="PTHR47396:SF1">
    <property type="entry name" value="ATP-DEPENDENT HELICASE IRC3-RELATED"/>
    <property type="match status" value="1"/>
</dbReference>
<evidence type="ECO:0000313" key="4">
    <source>
        <dbReference type="Proteomes" id="UP001595847"/>
    </source>
</evidence>
<dbReference type="InterPro" id="IPR050742">
    <property type="entry name" value="Helicase_Restrict-Modif_Enz"/>
</dbReference>
<dbReference type="EMBL" id="JBHSBH010000004">
    <property type="protein sequence ID" value="MFC3995198.1"/>
    <property type="molecule type" value="Genomic_DNA"/>
</dbReference>
<dbReference type="SMART" id="SM00487">
    <property type="entry name" value="DEXDc"/>
    <property type="match status" value="1"/>
</dbReference>
<dbReference type="InterPro" id="IPR027417">
    <property type="entry name" value="P-loop_NTPase"/>
</dbReference>
<accession>A0ABV8FIH6</accession>
<dbReference type="Pfam" id="PF04313">
    <property type="entry name" value="HSDR_N"/>
    <property type="match status" value="1"/>
</dbReference>
<feature type="domain" description="Helicase ATP-binding" evidence="2">
    <location>
        <begin position="443"/>
        <end position="633"/>
    </location>
</feature>
<dbReference type="InterPro" id="IPR014001">
    <property type="entry name" value="Helicase_ATP-bd"/>
</dbReference>
<dbReference type="Proteomes" id="UP001595847">
    <property type="component" value="Unassembled WGS sequence"/>
</dbReference>